<dbReference type="PANTHER" id="PTHR43003">
    <property type="entry name" value="DNA-3-METHYLADENINE GLYCOSYLASE"/>
    <property type="match status" value="1"/>
</dbReference>
<keyword evidence="12" id="KW-0804">Transcription</keyword>
<dbReference type="EC" id="3.2.2.21" evidence="3"/>
<keyword evidence="13" id="KW-0234">DNA repair</keyword>
<dbReference type="GO" id="GO:0008725">
    <property type="term" value="F:DNA-3-methyladenine glycosylase activity"/>
    <property type="evidence" value="ECO:0007669"/>
    <property type="project" value="TreeGrafter"/>
</dbReference>
<dbReference type="GO" id="GO:0032259">
    <property type="term" value="P:methylation"/>
    <property type="evidence" value="ECO:0007669"/>
    <property type="project" value="UniProtKB-KW"/>
</dbReference>
<dbReference type="InterPro" id="IPR010316">
    <property type="entry name" value="AlkA_N"/>
</dbReference>
<dbReference type="SUPFAM" id="SSF48150">
    <property type="entry name" value="DNA-glycosylase"/>
    <property type="match status" value="1"/>
</dbReference>
<dbReference type="PROSITE" id="PS00041">
    <property type="entry name" value="HTH_ARAC_FAMILY_1"/>
    <property type="match status" value="1"/>
</dbReference>
<feature type="domain" description="HTH araC/xylS-type" evidence="15">
    <location>
        <begin position="106"/>
        <end position="204"/>
    </location>
</feature>
<dbReference type="GO" id="GO:0003700">
    <property type="term" value="F:DNA-binding transcription factor activity"/>
    <property type="evidence" value="ECO:0007669"/>
    <property type="project" value="InterPro"/>
</dbReference>
<comment type="catalytic activity">
    <reaction evidence="1">
        <text>Hydrolysis of alkylated DNA, releasing 3-methyladenine, 3-methylguanine, 7-methylguanine and 7-methyladenine.</text>
        <dbReference type="EC" id="3.2.2.21"/>
    </reaction>
</comment>
<dbReference type="RefSeq" id="WP_150865006.1">
    <property type="nucleotide sequence ID" value="NZ_VYXP01000009.1"/>
</dbReference>
<proteinExistence type="predicted"/>
<dbReference type="GO" id="GO:0008168">
    <property type="term" value="F:methyltransferase activity"/>
    <property type="evidence" value="ECO:0007669"/>
    <property type="project" value="UniProtKB-KW"/>
</dbReference>
<dbReference type="GO" id="GO:0008270">
    <property type="term" value="F:zinc ion binding"/>
    <property type="evidence" value="ECO:0007669"/>
    <property type="project" value="InterPro"/>
</dbReference>
<dbReference type="InterPro" id="IPR009057">
    <property type="entry name" value="Homeodomain-like_sf"/>
</dbReference>
<dbReference type="SUPFAM" id="SSF46689">
    <property type="entry name" value="Homeodomain-like"/>
    <property type="match status" value="1"/>
</dbReference>
<dbReference type="InterPro" id="IPR018062">
    <property type="entry name" value="HTH_AraC-typ_CS"/>
</dbReference>
<dbReference type="InterPro" id="IPR003265">
    <property type="entry name" value="HhH-GPD_domain"/>
</dbReference>
<keyword evidence="9" id="KW-0805">Transcription regulation</keyword>
<evidence type="ECO:0000256" key="10">
    <source>
        <dbReference type="ARBA" id="ARBA00023125"/>
    </source>
</evidence>
<dbReference type="GO" id="GO:0043565">
    <property type="term" value="F:sequence-specific DNA binding"/>
    <property type="evidence" value="ECO:0007669"/>
    <property type="project" value="InterPro"/>
</dbReference>
<evidence type="ECO:0000256" key="6">
    <source>
        <dbReference type="ARBA" id="ARBA00022723"/>
    </source>
</evidence>
<dbReference type="GO" id="GO:0006285">
    <property type="term" value="P:base-excision repair, AP site formation"/>
    <property type="evidence" value="ECO:0007669"/>
    <property type="project" value="TreeGrafter"/>
</dbReference>
<dbReference type="InterPro" id="IPR051912">
    <property type="entry name" value="Alkylbase_DNA_Glycosylase/TA"/>
</dbReference>
<dbReference type="Gene3D" id="1.10.10.60">
    <property type="entry name" value="Homeodomain-like"/>
    <property type="match status" value="1"/>
</dbReference>
<evidence type="ECO:0000256" key="4">
    <source>
        <dbReference type="ARBA" id="ARBA00022603"/>
    </source>
</evidence>
<keyword evidence="10" id="KW-0238">DNA-binding</keyword>
<evidence type="ECO:0000256" key="5">
    <source>
        <dbReference type="ARBA" id="ARBA00022679"/>
    </source>
</evidence>
<dbReference type="Pfam" id="PF02805">
    <property type="entry name" value="Ada_Zn_binding"/>
    <property type="match status" value="1"/>
</dbReference>
<feature type="region of interest" description="Disordered" evidence="14">
    <location>
        <begin position="1"/>
        <end position="23"/>
    </location>
</feature>
<evidence type="ECO:0000256" key="11">
    <source>
        <dbReference type="ARBA" id="ARBA00023159"/>
    </source>
</evidence>
<evidence type="ECO:0000256" key="9">
    <source>
        <dbReference type="ARBA" id="ARBA00023015"/>
    </source>
</evidence>
<dbReference type="InterPro" id="IPR037046">
    <property type="entry name" value="AlkA_N_sf"/>
</dbReference>
<dbReference type="Gene3D" id="3.30.310.20">
    <property type="entry name" value="DNA-3-methyladenine glycosylase AlkA, N-terminal domain"/>
    <property type="match status" value="1"/>
</dbReference>
<keyword evidence="11" id="KW-0010">Activator</keyword>
<dbReference type="Proteomes" id="UP000325372">
    <property type="component" value="Unassembled WGS sequence"/>
</dbReference>
<dbReference type="AlphaFoldDB" id="A0A5N0T5S3"/>
<dbReference type="InterPro" id="IPR011257">
    <property type="entry name" value="DNA_glycosylase"/>
</dbReference>
<dbReference type="EMBL" id="VYXP01000009">
    <property type="protein sequence ID" value="KAA9130171.1"/>
    <property type="molecule type" value="Genomic_DNA"/>
</dbReference>
<evidence type="ECO:0000256" key="1">
    <source>
        <dbReference type="ARBA" id="ARBA00000086"/>
    </source>
</evidence>
<organism evidence="16 17">
    <name type="scientific">Marinihelvus fidelis</name>
    <dbReference type="NCBI Taxonomy" id="2613842"/>
    <lineage>
        <taxon>Bacteria</taxon>
        <taxon>Pseudomonadati</taxon>
        <taxon>Pseudomonadota</taxon>
        <taxon>Gammaproteobacteria</taxon>
        <taxon>Chromatiales</taxon>
        <taxon>Wenzhouxiangellaceae</taxon>
        <taxon>Marinihelvus</taxon>
    </lineage>
</organism>
<dbReference type="InterPro" id="IPR004026">
    <property type="entry name" value="Ada_DNA_repair_Zn-bd"/>
</dbReference>
<dbReference type="Gene3D" id="3.40.10.10">
    <property type="entry name" value="DNA Methylphosphotriester Repair Domain"/>
    <property type="match status" value="1"/>
</dbReference>
<dbReference type="CDD" id="cd00056">
    <property type="entry name" value="ENDO3c"/>
    <property type="match status" value="1"/>
</dbReference>
<dbReference type="SMART" id="SM01009">
    <property type="entry name" value="AlkA_N"/>
    <property type="match status" value="1"/>
</dbReference>
<sequence length="476" mass="51707">MNTAPDNHEFNATPAPVAGELPDPETCRRARLSRDPRFDGEFFLAVSTTGIYCRPVCPARPPAEKNVSYFREAAQAAQAGFRPCLRCRPEAAPGSAAWAGTGNTVRRALSLIHAGALNDGSVGELADRLGVGERYLRKLFERDLGVSPLDVALNRRLLFAKQLLAESDLPMTEVAFAAGFGSLRRFNSAVLDSFGMPPSRLRRRKAVTHPGPIRLQLQYRPPYDWEGVINFFGRHAIEGVESVTANRYQRRVEWGGKPATLTVSPVKGRHALALDIETEVTADLLTMVSRVRRMFDLDANPDVIAQVLGAWPALAALLQRFPGIRAPVHWSVEEACVRAIVGQQVSVDAARTVCAGIAGALPDNAFPDPAAIARLAEGHLPMPNSRRLALKAACEMLGSTPDGQRLEALAGIRGIGPWTTSMVAMRGLGDPDAWPAKDLGLLRAWDALGGETSLETAASEWRPFRTYAANLLWRSL</sequence>
<keyword evidence="5" id="KW-0808">Transferase</keyword>
<keyword evidence="6" id="KW-0479">Metal-binding</keyword>
<reference evidence="16 17" key="1">
    <citation type="submission" date="2019-09" db="EMBL/GenBank/DDBJ databases">
        <title>Wenzhouxiangella sp. Genome sequencing and assembly.</title>
        <authorList>
            <person name="Zhang R."/>
        </authorList>
    </citation>
    <scope>NUCLEOTIDE SEQUENCE [LARGE SCALE GENOMIC DNA]</scope>
    <source>
        <strain evidence="16 17">W260</strain>
    </source>
</reference>
<dbReference type="GO" id="GO:0032131">
    <property type="term" value="F:alkylated DNA binding"/>
    <property type="evidence" value="ECO:0007669"/>
    <property type="project" value="TreeGrafter"/>
</dbReference>
<evidence type="ECO:0000256" key="12">
    <source>
        <dbReference type="ARBA" id="ARBA00023163"/>
    </source>
</evidence>
<dbReference type="Pfam" id="PF06029">
    <property type="entry name" value="AlkA_N"/>
    <property type="match status" value="1"/>
</dbReference>
<dbReference type="InterPro" id="IPR035451">
    <property type="entry name" value="Ada-like_dom_sf"/>
</dbReference>
<keyword evidence="4" id="KW-0489">Methyltransferase</keyword>
<evidence type="ECO:0000256" key="14">
    <source>
        <dbReference type="SAM" id="MobiDB-lite"/>
    </source>
</evidence>
<evidence type="ECO:0000259" key="15">
    <source>
        <dbReference type="PROSITE" id="PS01124"/>
    </source>
</evidence>
<dbReference type="SUPFAM" id="SSF57884">
    <property type="entry name" value="Ada DNA repair protein, N-terminal domain (N-Ada 10)"/>
    <property type="match status" value="1"/>
</dbReference>
<dbReference type="Pfam" id="PF12833">
    <property type="entry name" value="HTH_18"/>
    <property type="match status" value="1"/>
</dbReference>
<evidence type="ECO:0000256" key="7">
    <source>
        <dbReference type="ARBA" id="ARBA00022763"/>
    </source>
</evidence>
<dbReference type="InterPro" id="IPR023170">
    <property type="entry name" value="HhH_base_excis_C"/>
</dbReference>
<name>A0A5N0T5S3_9GAMM</name>
<comment type="cofactor">
    <cofactor evidence="2">
        <name>Zn(2+)</name>
        <dbReference type="ChEBI" id="CHEBI:29105"/>
    </cofactor>
</comment>
<keyword evidence="7" id="KW-0227">DNA damage</keyword>
<accession>A0A5N0T5S3</accession>
<dbReference type="PROSITE" id="PS01124">
    <property type="entry name" value="HTH_ARAC_FAMILY_2"/>
    <property type="match status" value="1"/>
</dbReference>
<dbReference type="GO" id="GO:0006307">
    <property type="term" value="P:DNA alkylation repair"/>
    <property type="evidence" value="ECO:0007669"/>
    <property type="project" value="TreeGrafter"/>
</dbReference>
<dbReference type="Gene3D" id="1.10.1670.10">
    <property type="entry name" value="Helix-hairpin-Helix base-excision DNA repair enzymes (C-terminal)"/>
    <property type="match status" value="1"/>
</dbReference>
<dbReference type="Gene3D" id="1.10.340.30">
    <property type="entry name" value="Hypothetical protein, domain 2"/>
    <property type="match status" value="1"/>
</dbReference>
<evidence type="ECO:0000313" key="17">
    <source>
        <dbReference type="Proteomes" id="UP000325372"/>
    </source>
</evidence>
<protein>
    <recommendedName>
        <fullName evidence="3">DNA-3-methyladenine glycosylase II</fullName>
        <ecNumber evidence="3">3.2.2.21</ecNumber>
    </recommendedName>
</protein>
<dbReference type="FunFam" id="3.40.10.10:FF:000001">
    <property type="entry name" value="DNA-3-methyladenine glycosylase 2"/>
    <property type="match status" value="1"/>
</dbReference>
<dbReference type="InterPro" id="IPR018060">
    <property type="entry name" value="HTH_AraC"/>
</dbReference>
<dbReference type="SUPFAM" id="SSF55945">
    <property type="entry name" value="TATA-box binding protein-like"/>
    <property type="match status" value="1"/>
</dbReference>
<gene>
    <name evidence="16" type="ORF">F3N42_13455</name>
</gene>
<evidence type="ECO:0000256" key="3">
    <source>
        <dbReference type="ARBA" id="ARBA00012000"/>
    </source>
</evidence>
<keyword evidence="8" id="KW-0862">Zinc</keyword>
<evidence type="ECO:0000256" key="2">
    <source>
        <dbReference type="ARBA" id="ARBA00001947"/>
    </source>
</evidence>
<evidence type="ECO:0000256" key="13">
    <source>
        <dbReference type="ARBA" id="ARBA00023204"/>
    </source>
</evidence>
<dbReference type="PANTHER" id="PTHR43003:SF13">
    <property type="entry name" value="DNA-3-METHYLADENINE GLYCOSYLASE 2"/>
    <property type="match status" value="1"/>
</dbReference>
<keyword evidence="17" id="KW-1185">Reference proteome</keyword>
<dbReference type="GO" id="GO:0005737">
    <property type="term" value="C:cytoplasm"/>
    <property type="evidence" value="ECO:0007669"/>
    <property type="project" value="TreeGrafter"/>
</dbReference>
<evidence type="ECO:0000313" key="16">
    <source>
        <dbReference type="EMBL" id="KAA9130171.1"/>
    </source>
</evidence>
<dbReference type="SMART" id="SM00342">
    <property type="entry name" value="HTH_ARAC"/>
    <property type="match status" value="1"/>
</dbReference>
<dbReference type="SMART" id="SM00478">
    <property type="entry name" value="ENDO3c"/>
    <property type="match status" value="1"/>
</dbReference>
<comment type="caution">
    <text evidence="16">The sequence shown here is derived from an EMBL/GenBank/DDBJ whole genome shotgun (WGS) entry which is preliminary data.</text>
</comment>
<dbReference type="GO" id="GO:0032993">
    <property type="term" value="C:protein-DNA complex"/>
    <property type="evidence" value="ECO:0007669"/>
    <property type="project" value="TreeGrafter"/>
</dbReference>
<dbReference type="GO" id="GO:0043916">
    <property type="term" value="F:DNA-7-methylguanine glycosylase activity"/>
    <property type="evidence" value="ECO:0007669"/>
    <property type="project" value="TreeGrafter"/>
</dbReference>
<evidence type="ECO:0000256" key="8">
    <source>
        <dbReference type="ARBA" id="ARBA00022833"/>
    </source>
</evidence>